<keyword evidence="4" id="KW-1185">Reference proteome</keyword>
<evidence type="ECO:0000259" key="2">
    <source>
        <dbReference type="Pfam" id="PF25534"/>
    </source>
</evidence>
<feature type="compositionally biased region" description="Basic and acidic residues" evidence="1">
    <location>
        <begin position="259"/>
        <end position="283"/>
    </location>
</feature>
<evidence type="ECO:0000313" key="3">
    <source>
        <dbReference type="EMBL" id="KAK7020449.1"/>
    </source>
</evidence>
<reference evidence="3 4" key="1">
    <citation type="journal article" date="2024" name="J Genomics">
        <title>Draft genome sequencing and assembly of Favolaschia claudopus CIRM-BRFM 2984 isolated from oak limbs.</title>
        <authorList>
            <person name="Navarro D."/>
            <person name="Drula E."/>
            <person name="Chaduli D."/>
            <person name="Cazenave R."/>
            <person name="Ahrendt S."/>
            <person name="Wang J."/>
            <person name="Lipzen A."/>
            <person name="Daum C."/>
            <person name="Barry K."/>
            <person name="Grigoriev I.V."/>
            <person name="Favel A."/>
            <person name="Rosso M.N."/>
            <person name="Martin F."/>
        </authorList>
    </citation>
    <scope>NUCLEOTIDE SEQUENCE [LARGE SCALE GENOMIC DNA]</scope>
    <source>
        <strain evidence="3 4">CIRM-BRFM 2984</strain>
    </source>
</reference>
<evidence type="ECO:0000256" key="1">
    <source>
        <dbReference type="SAM" id="MobiDB-lite"/>
    </source>
</evidence>
<organism evidence="3 4">
    <name type="scientific">Favolaschia claudopus</name>
    <dbReference type="NCBI Taxonomy" id="2862362"/>
    <lineage>
        <taxon>Eukaryota</taxon>
        <taxon>Fungi</taxon>
        <taxon>Dikarya</taxon>
        <taxon>Basidiomycota</taxon>
        <taxon>Agaricomycotina</taxon>
        <taxon>Agaricomycetes</taxon>
        <taxon>Agaricomycetidae</taxon>
        <taxon>Agaricales</taxon>
        <taxon>Marasmiineae</taxon>
        <taxon>Mycenaceae</taxon>
        <taxon>Favolaschia</taxon>
    </lineage>
</organism>
<feature type="region of interest" description="Disordered" evidence="1">
    <location>
        <begin position="224"/>
        <end position="318"/>
    </location>
</feature>
<proteinExistence type="predicted"/>
<comment type="caution">
    <text evidence="3">The sequence shown here is derived from an EMBL/GenBank/DDBJ whole genome shotgun (WGS) entry which is preliminary data.</text>
</comment>
<dbReference type="EMBL" id="JAWWNJ010000041">
    <property type="protein sequence ID" value="KAK7020449.1"/>
    <property type="molecule type" value="Genomic_DNA"/>
</dbReference>
<name>A0AAW0B3Q5_9AGAR</name>
<evidence type="ECO:0000313" key="4">
    <source>
        <dbReference type="Proteomes" id="UP001362999"/>
    </source>
</evidence>
<dbReference type="InterPro" id="IPR057678">
    <property type="entry name" value="DUF7918"/>
</dbReference>
<feature type="compositionally biased region" description="Acidic residues" evidence="1">
    <location>
        <begin position="305"/>
        <end position="318"/>
    </location>
</feature>
<dbReference type="Proteomes" id="UP001362999">
    <property type="component" value="Unassembled WGS sequence"/>
</dbReference>
<protein>
    <recommendedName>
        <fullName evidence="2">DUF7918 domain-containing protein</fullName>
    </recommendedName>
</protein>
<dbReference type="Pfam" id="PF25534">
    <property type="entry name" value="DUF7918"/>
    <property type="match status" value="1"/>
</dbReference>
<feature type="domain" description="DUF7918" evidence="2">
    <location>
        <begin position="9"/>
        <end position="207"/>
    </location>
</feature>
<dbReference type="AlphaFoldDB" id="A0AAW0B3Q5"/>
<accession>A0AAW0B3Q5</accession>
<sequence>MLTFRGFSAWIVVDGKPVPQYLVAEDPQASRISCWIPGDEGQNFSVHWKDHGGKIDSCAFITLDGLVVPGRFLFGSGEASRSGVRTSARTERPFMFQTIEEDETLDQAINKEAGMINLRIKRVERVAGRPANPLQKLPESLCGKRKAGDICVGFGEETETFDQYAYTWSIKPHAKDGPANGRVPKTYVSFVFRYRTREWLQMQGIMPEGDASLEVPGTRTSMRRISSAPAVPPPATATQEPTLITPRASPTPPKKKIKLAGEDKPFLGDGPRRPRRPSADMRRTVSFQIPSHILSSGHLIGFDDVKEEDDPGDPDWMP</sequence>
<gene>
    <name evidence="3" type="ORF">R3P38DRAFT_2969533</name>
</gene>